<feature type="compositionally biased region" description="Low complexity" evidence="1">
    <location>
        <begin position="121"/>
        <end position="134"/>
    </location>
</feature>
<evidence type="ECO:0000313" key="3">
    <source>
        <dbReference type="EMBL" id="GEO92689.1"/>
    </source>
</evidence>
<feature type="transmembrane region" description="Helical" evidence="2">
    <location>
        <begin position="43"/>
        <end position="64"/>
    </location>
</feature>
<proteinExistence type="predicted"/>
<keyword evidence="2" id="KW-1133">Transmembrane helix</keyword>
<feature type="region of interest" description="Disordered" evidence="1">
    <location>
        <begin position="104"/>
        <end position="134"/>
    </location>
</feature>
<feature type="transmembrane region" description="Helical" evidence="2">
    <location>
        <begin position="153"/>
        <end position="177"/>
    </location>
</feature>
<evidence type="ECO:0000313" key="4">
    <source>
        <dbReference type="Proteomes" id="UP000321155"/>
    </source>
</evidence>
<accession>A0ABQ0XAK6</accession>
<feature type="transmembrane region" description="Helical" evidence="2">
    <location>
        <begin position="254"/>
        <end position="274"/>
    </location>
</feature>
<reference evidence="3 4" key="1">
    <citation type="submission" date="2019-07" db="EMBL/GenBank/DDBJ databases">
        <title>Whole genome shotgun sequence of Kocuria flava NBRC 107626.</title>
        <authorList>
            <person name="Hosoyama A."/>
            <person name="Uohara A."/>
            <person name="Ohji S."/>
            <person name="Ichikawa N."/>
        </authorList>
    </citation>
    <scope>NUCLEOTIDE SEQUENCE [LARGE SCALE GENOMIC DNA]</scope>
    <source>
        <strain evidence="3 4">NBRC 107626</strain>
    </source>
</reference>
<name>A0ABQ0XAK6_9MICC</name>
<comment type="caution">
    <text evidence="3">The sequence shown here is derived from an EMBL/GenBank/DDBJ whole genome shotgun (WGS) entry which is preliminary data.</text>
</comment>
<feature type="transmembrane region" description="Helical" evidence="2">
    <location>
        <begin position="12"/>
        <end position="37"/>
    </location>
</feature>
<dbReference type="EMBL" id="BJZR01000056">
    <property type="protein sequence ID" value="GEO92689.1"/>
    <property type="molecule type" value="Genomic_DNA"/>
</dbReference>
<sequence length="275" mass="27178">MRAGCRRSYTPGMGSALIFGLVASSPLVVGALIGVRFTLPKRVLAILLSFAAGALITALTFELFEDAYEKGGIRPAVLGLFAGAVVFTALSALLDRWAAPGSRSREVEKEQGSVKLDTDAAAEGTSPTAASTGGAAGPALLAAVTLDGVPENVALGVALSEGTGGLALLAAIFVSNLPESLVGASSMREQGMSAGRAVGLWAVCGVLLVGAVLLGAGPLAGSAPETISLPLAFAAGAVIASLADTLMPEAYEHGGPAVALSTAAGFVLSFALSLA</sequence>
<feature type="compositionally biased region" description="Basic and acidic residues" evidence="1">
    <location>
        <begin position="104"/>
        <end position="118"/>
    </location>
</feature>
<feature type="transmembrane region" description="Helical" evidence="2">
    <location>
        <begin position="198"/>
        <end position="221"/>
    </location>
</feature>
<protein>
    <submittedName>
        <fullName evidence="3">ZIP family zinc transporter</fullName>
    </submittedName>
</protein>
<dbReference type="Proteomes" id="UP000321155">
    <property type="component" value="Unassembled WGS sequence"/>
</dbReference>
<keyword evidence="2" id="KW-0812">Transmembrane</keyword>
<feature type="transmembrane region" description="Helical" evidence="2">
    <location>
        <begin position="76"/>
        <end position="94"/>
    </location>
</feature>
<evidence type="ECO:0000256" key="2">
    <source>
        <dbReference type="SAM" id="Phobius"/>
    </source>
</evidence>
<keyword evidence="4" id="KW-1185">Reference proteome</keyword>
<gene>
    <name evidence="3" type="ORF">KFL01_19950</name>
</gene>
<organism evidence="3 4">
    <name type="scientific">Kocuria flava</name>
    <dbReference type="NCBI Taxonomy" id="446860"/>
    <lineage>
        <taxon>Bacteria</taxon>
        <taxon>Bacillati</taxon>
        <taxon>Actinomycetota</taxon>
        <taxon>Actinomycetes</taxon>
        <taxon>Micrococcales</taxon>
        <taxon>Micrococcaceae</taxon>
        <taxon>Kocuria</taxon>
    </lineage>
</organism>
<evidence type="ECO:0000256" key="1">
    <source>
        <dbReference type="SAM" id="MobiDB-lite"/>
    </source>
</evidence>
<keyword evidence="2" id="KW-0472">Membrane</keyword>